<dbReference type="InterPro" id="IPR043428">
    <property type="entry name" value="LivM-like"/>
</dbReference>
<dbReference type="Proteomes" id="UP000460221">
    <property type="component" value="Unassembled WGS sequence"/>
</dbReference>
<keyword evidence="4 6" id="KW-1133">Transmembrane helix</keyword>
<dbReference type="AlphaFoldDB" id="A0A7K1FIF5"/>
<dbReference type="GO" id="GO:0015658">
    <property type="term" value="F:branched-chain amino acid transmembrane transporter activity"/>
    <property type="evidence" value="ECO:0007669"/>
    <property type="project" value="InterPro"/>
</dbReference>
<comment type="caution">
    <text evidence="7">The sequence shown here is derived from an EMBL/GenBank/DDBJ whole genome shotgun (WGS) entry which is preliminary data.</text>
</comment>
<name>A0A7K1FIF5_9ACTN</name>
<evidence type="ECO:0000256" key="4">
    <source>
        <dbReference type="ARBA" id="ARBA00022989"/>
    </source>
</evidence>
<protein>
    <submittedName>
        <fullName evidence="7">Branched-chain amino acid ABC transporter permease</fullName>
    </submittedName>
</protein>
<feature type="transmembrane region" description="Helical" evidence="6">
    <location>
        <begin position="182"/>
        <end position="200"/>
    </location>
</feature>
<keyword evidence="3 6" id="KW-0812">Transmembrane</keyword>
<dbReference type="CDD" id="cd06581">
    <property type="entry name" value="TM_PBP1_LivM_like"/>
    <property type="match status" value="1"/>
</dbReference>
<dbReference type="PANTHER" id="PTHR30482:SF20">
    <property type="entry name" value="HIGH-AFFINITY BRANCHED-CHAIN AMINO ACID TRANSPORT SYSTEM PERMEASE PROTEIN LIVM"/>
    <property type="match status" value="1"/>
</dbReference>
<reference evidence="7 8" key="1">
    <citation type="submission" date="2019-11" db="EMBL/GenBank/DDBJ databases">
        <authorList>
            <person name="Jiang L.-Q."/>
        </authorList>
    </citation>
    <scope>NUCLEOTIDE SEQUENCE [LARGE SCALE GENOMIC DNA]</scope>
    <source>
        <strain evidence="7 8">YIM 132087</strain>
    </source>
</reference>
<feature type="transmembrane region" description="Helical" evidence="6">
    <location>
        <begin position="306"/>
        <end position="332"/>
    </location>
</feature>
<evidence type="ECO:0000256" key="3">
    <source>
        <dbReference type="ARBA" id="ARBA00022692"/>
    </source>
</evidence>
<sequence length="357" mass="37663">MTETRTRPGTSAPARPRPGLPRRLLLLVPWILLVVVGVGLSTGNAYLVTVGIVTSIWSILALGLNLLMGYTGLINLGLGAFYALGAYGAAIATIRWGWPPWLALIVMPIAGALLGALLGPALLRTRGLHFAVATLGLGIIVSDVTENWVGVTGGPLGIAGIERPAGFSLGGFRFDPTQDSQFLLMMVVLLVLVALGALAFHRSSVARVLIAARDDEMLAASLGFRALGYRVLAFAASAGVAAFAGVLYAWFIRYVSPPPFTFFALSFQVVVLVVVGGAGSLWGPIVGAAFLTGIPELIELEAHDKVIAYGLVLLAVIVLLPKGIVPTVHGWWRAWMRSRTSRSDDTTATATTPEEMV</sequence>
<feature type="transmembrane region" description="Helical" evidence="6">
    <location>
        <begin position="262"/>
        <end position="286"/>
    </location>
</feature>
<evidence type="ECO:0000256" key="2">
    <source>
        <dbReference type="ARBA" id="ARBA00022475"/>
    </source>
</evidence>
<dbReference type="EMBL" id="WLYK01000001">
    <property type="protein sequence ID" value="MTD13905.1"/>
    <property type="molecule type" value="Genomic_DNA"/>
</dbReference>
<dbReference type="RefSeq" id="WP_154767651.1">
    <property type="nucleotide sequence ID" value="NZ_WLYK01000001.1"/>
</dbReference>
<feature type="transmembrane region" description="Helical" evidence="6">
    <location>
        <begin position="24"/>
        <end position="40"/>
    </location>
</feature>
<dbReference type="InterPro" id="IPR001851">
    <property type="entry name" value="ABC_transp_permease"/>
</dbReference>
<comment type="subcellular location">
    <subcellularLocation>
        <location evidence="1">Cell membrane</location>
        <topology evidence="1">Multi-pass membrane protein</topology>
    </subcellularLocation>
</comment>
<dbReference type="Pfam" id="PF02653">
    <property type="entry name" value="BPD_transp_2"/>
    <property type="match status" value="1"/>
</dbReference>
<evidence type="ECO:0000313" key="7">
    <source>
        <dbReference type="EMBL" id="MTD13905.1"/>
    </source>
</evidence>
<keyword evidence="5 6" id="KW-0472">Membrane</keyword>
<gene>
    <name evidence="7" type="ORF">GIS00_08110</name>
</gene>
<accession>A0A7K1FIF5</accession>
<feature type="transmembrane region" description="Helical" evidence="6">
    <location>
        <begin position="46"/>
        <end position="66"/>
    </location>
</feature>
<evidence type="ECO:0000313" key="8">
    <source>
        <dbReference type="Proteomes" id="UP000460221"/>
    </source>
</evidence>
<evidence type="ECO:0000256" key="1">
    <source>
        <dbReference type="ARBA" id="ARBA00004651"/>
    </source>
</evidence>
<evidence type="ECO:0000256" key="6">
    <source>
        <dbReference type="SAM" id="Phobius"/>
    </source>
</evidence>
<feature type="transmembrane region" description="Helical" evidence="6">
    <location>
        <begin position="100"/>
        <end position="123"/>
    </location>
</feature>
<keyword evidence="2" id="KW-1003">Cell membrane</keyword>
<organism evidence="7 8">
    <name type="scientific">Nakamurella alba</name>
    <dbReference type="NCBI Taxonomy" id="2665158"/>
    <lineage>
        <taxon>Bacteria</taxon>
        <taxon>Bacillati</taxon>
        <taxon>Actinomycetota</taxon>
        <taxon>Actinomycetes</taxon>
        <taxon>Nakamurellales</taxon>
        <taxon>Nakamurellaceae</taxon>
        <taxon>Nakamurella</taxon>
    </lineage>
</organism>
<dbReference type="GO" id="GO:0005886">
    <property type="term" value="C:plasma membrane"/>
    <property type="evidence" value="ECO:0007669"/>
    <property type="project" value="UniProtKB-SubCell"/>
</dbReference>
<proteinExistence type="predicted"/>
<feature type="transmembrane region" description="Helical" evidence="6">
    <location>
        <begin position="73"/>
        <end position="94"/>
    </location>
</feature>
<keyword evidence="8" id="KW-1185">Reference proteome</keyword>
<evidence type="ECO:0000256" key="5">
    <source>
        <dbReference type="ARBA" id="ARBA00023136"/>
    </source>
</evidence>
<dbReference type="PANTHER" id="PTHR30482">
    <property type="entry name" value="HIGH-AFFINITY BRANCHED-CHAIN AMINO ACID TRANSPORT SYSTEM PERMEASE"/>
    <property type="match status" value="1"/>
</dbReference>
<feature type="transmembrane region" description="Helical" evidence="6">
    <location>
        <begin position="227"/>
        <end position="250"/>
    </location>
</feature>